<name>A0ABP6UJJ1_9FLAO</name>
<evidence type="ECO:0000256" key="6">
    <source>
        <dbReference type="SAM" id="Phobius"/>
    </source>
</evidence>
<feature type="transmembrane region" description="Helical" evidence="6">
    <location>
        <begin position="54"/>
        <end position="73"/>
    </location>
</feature>
<evidence type="ECO:0000256" key="4">
    <source>
        <dbReference type="ARBA" id="ARBA00022989"/>
    </source>
</evidence>
<keyword evidence="9" id="KW-1185">Reference proteome</keyword>
<keyword evidence="2 6" id="KW-0812">Transmembrane</keyword>
<gene>
    <name evidence="8" type="ORF">GCM10022393_23170</name>
</gene>
<sequence>MAIATFIENDYGTETAKALVYGAKWFEIVILLLGINFAGNIAKYNLISWEKAPVFLFHIAFIIIILGAGVTRYRGYEALMTIKENEASDRMISIDSYLQVRAGNGATQENFISDRLLMSQLGFNYINEAVDFENTEINLKLKRYIPRAQFILTDSIGGKTYLQVVIADNDERKDFYIEKGTRENIYGISIAFDTANKLKNDVFITKKNETWSVSFPEVTDYFSMILNKAGSYPKDSLVPLKLKALSQIRNIPVVFNEIHEDKYKEIVSTEKKTDKKNEESAIILEVTSGDEIKEITLFGGPGYMNPYSTLFINNIHLDIRYGSKPIQLPFSLFLKDFILERYPGSESPSAFYSKLQVQEKNNFFNYTIFMNNVMNHKGYRFFQSAYLPDESGTILSVNRDFWGTTITYIGYALLALGMLLSLFWKTSHFGILLKSLK</sequence>
<evidence type="ECO:0000256" key="2">
    <source>
        <dbReference type="ARBA" id="ARBA00022692"/>
    </source>
</evidence>
<keyword evidence="3" id="KW-0201">Cytochrome c-type biogenesis</keyword>
<evidence type="ECO:0000259" key="7">
    <source>
        <dbReference type="Pfam" id="PF05140"/>
    </source>
</evidence>
<proteinExistence type="predicted"/>
<feature type="transmembrane region" description="Helical" evidence="6">
    <location>
        <begin position="401"/>
        <end position="424"/>
    </location>
</feature>
<evidence type="ECO:0000313" key="9">
    <source>
        <dbReference type="Proteomes" id="UP001500459"/>
    </source>
</evidence>
<feature type="transmembrane region" description="Helical" evidence="6">
    <location>
        <begin position="25"/>
        <end position="42"/>
    </location>
</feature>
<evidence type="ECO:0000256" key="1">
    <source>
        <dbReference type="ARBA" id="ARBA00004141"/>
    </source>
</evidence>
<comment type="caution">
    <text evidence="8">The sequence shown here is derived from an EMBL/GenBank/DDBJ whole genome shotgun (WGS) entry which is preliminary data.</text>
</comment>
<protein>
    <recommendedName>
        <fullName evidence="7">ResB-like domain-containing protein</fullName>
    </recommendedName>
</protein>
<evidence type="ECO:0000256" key="5">
    <source>
        <dbReference type="ARBA" id="ARBA00023136"/>
    </source>
</evidence>
<dbReference type="EMBL" id="BAABCW010000008">
    <property type="protein sequence ID" value="GAA3509725.1"/>
    <property type="molecule type" value="Genomic_DNA"/>
</dbReference>
<organism evidence="8 9">
    <name type="scientific">Aquimarina addita</name>
    <dbReference type="NCBI Taxonomy" id="870485"/>
    <lineage>
        <taxon>Bacteria</taxon>
        <taxon>Pseudomonadati</taxon>
        <taxon>Bacteroidota</taxon>
        <taxon>Flavobacteriia</taxon>
        <taxon>Flavobacteriales</taxon>
        <taxon>Flavobacteriaceae</taxon>
        <taxon>Aquimarina</taxon>
    </lineage>
</organism>
<reference evidence="9" key="1">
    <citation type="journal article" date="2019" name="Int. J. Syst. Evol. Microbiol.">
        <title>The Global Catalogue of Microorganisms (GCM) 10K type strain sequencing project: providing services to taxonomists for standard genome sequencing and annotation.</title>
        <authorList>
            <consortium name="The Broad Institute Genomics Platform"/>
            <consortium name="The Broad Institute Genome Sequencing Center for Infectious Disease"/>
            <person name="Wu L."/>
            <person name="Ma J."/>
        </authorList>
    </citation>
    <scope>NUCLEOTIDE SEQUENCE [LARGE SCALE GENOMIC DNA]</scope>
    <source>
        <strain evidence="9">JCM 17106</strain>
    </source>
</reference>
<dbReference type="InterPro" id="IPR007816">
    <property type="entry name" value="ResB-like_domain"/>
</dbReference>
<evidence type="ECO:0000313" key="8">
    <source>
        <dbReference type="EMBL" id="GAA3509725.1"/>
    </source>
</evidence>
<evidence type="ECO:0000256" key="3">
    <source>
        <dbReference type="ARBA" id="ARBA00022748"/>
    </source>
</evidence>
<comment type="subcellular location">
    <subcellularLocation>
        <location evidence="1">Membrane</location>
        <topology evidence="1">Multi-pass membrane protein</topology>
    </subcellularLocation>
</comment>
<keyword evidence="5 6" id="KW-0472">Membrane</keyword>
<dbReference type="Proteomes" id="UP001500459">
    <property type="component" value="Unassembled WGS sequence"/>
</dbReference>
<keyword evidence="4 6" id="KW-1133">Transmembrane helix</keyword>
<accession>A0ABP6UJJ1</accession>
<feature type="domain" description="ResB-like" evidence="7">
    <location>
        <begin position="314"/>
        <end position="386"/>
    </location>
</feature>
<dbReference type="Pfam" id="PF05140">
    <property type="entry name" value="ResB"/>
    <property type="match status" value="1"/>
</dbReference>